<dbReference type="PANTHER" id="PTHR43054:SF1">
    <property type="entry name" value="SCYLLO-INOSITOL 2-DEHYDROGENASE (NADP(+)) IOLU"/>
    <property type="match status" value="1"/>
</dbReference>
<dbReference type="InterPro" id="IPR055170">
    <property type="entry name" value="GFO_IDH_MocA-like_dom"/>
</dbReference>
<keyword evidence="4" id="KW-1185">Reference proteome</keyword>
<dbReference type="SUPFAM" id="SSF55347">
    <property type="entry name" value="Glyceraldehyde-3-phosphate dehydrogenase-like, C-terminal domain"/>
    <property type="match status" value="1"/>
</dbReference>
<dbReference type="Pfam" id="PF22725">
    <property type="entry name" value="GFO_IDH_MocA_C3"/>
    <property type="match status" value="1"/>
</dbReference>
<dbReference type="InterPro" id="IPR000683">
    <property type="entry name" value="Gfo/Idh/MocA-like_OxRdtase_N"/>
</dbReference>
<organism evidence="3 4">
    <name type="scientific">Paenibacillus filicis</name>
    <dbReference type="NCBI Taxonomy" id="669464"/>
    <lineage>
        <taxon>Bacteria</taxon>
        <taxon>Bacillati</taxon>
        <taxon>Bacillota</taxon>
        <taxon>Bacilli</taxon>
        <taxon>Bacillales</taxon>
        <taxon>Paenibacillaceae</taxon>
        <taxon>Paenibacillus</taxon>
    </lineage>
</organism>
<comment type="caution">
    <text evidence="3">The sequence shown here is derived from an EMBL/GenBank/DDBJ whole genome shotgun (WGS) entry which is preliminary data.</text>
</comment>
<evidence type="ECO:0000259" key="1">
    <source>
        <dbReference type="Pfam" id="PF01408"/>
    </source>
</evidence>
<dbReference type="EMBL" id="JBBPCC010000018">
    <property type="protein sequence ID" value="MEK8131030.1"/>
    <property type="molecule type" value="Genomic_DNA"/>
</dbReference>
<protein>
    <submittedName>
        <fullName evidence="3">Gfo/Idh/MocA family oxidoreductase</fullName>
    </submittedName>
</protein>
<evidence type="ECO:0000313" key="4">
    <source>
        <dbReference type="Proteomes" id="UP001469365"/>
    </source>
</evidence>
<evidence type="ECO:0000259" key="2">
    <source>
        <dbReference type="Pfam" id="PF22725"/>
    </source>
</evidence>
<name>A0ABU9DQ87_9BACL</name>
<dbReference type="Proteomes" id="UP001469365">
    <property type="component" value="Unassembled WGS sequence"/>
</dbReference>
<dbReference type="RefSeq" id="WP_341418171.1">
    <property type="nucleotide sequence ID" value="NZ_JBBPCC010000018.1"/>
</dbReference>
<accession>A0ABU9DQ87</accession>
<dbReference type="SUPFAM" id="SSF51735">
    <property type="entry name" value="NAD(P)-binding Rossmann-fold domains"/>
    <property type="match status" value="1"/>
</dbReference>
<gene>
    <name evidence="3" type="ORF">WMW72_24290</name>
</gene>
<sequence>MIRFGIIGTNWITEAFLKAAALTEGFELTSVYSRSEDKARSFAAQWGAAHSYSDLEAFAASPHLDAVYIASPTSLHAEQAMLCMRHGKHVLCEKPLASNAHEIEAMVATSQAHGVLLMEALKTTLLPNFEAIRENLPRIGKVRRYVANYGQYSSRYDAYKQGTVLNAFDPAFSNGSLMDLGVYGVYPLITLFGPPQKVLATGVLLESGVDGEGSVLMTYPGMEAVVMHAKITNSSLPSEIQGEDGSLVIDKISQPGRVELYLRDGSREDLTRPQDEQTMVYELREFLGILERGERESSVNSHLRSLQTMQVLDEARRQIGLVFPADLKAAAASSSEGTR</sequence>
<feature type="domain" description="Gfo/Idh/MocA-like oxidoreductase N-terminal" evidence="1">
    <location>
        <begin position="2"/>
        <end position="119"/>
    </location>
</feature>
<dbReference type="PANTHER" id="PTHR43054">
    <property type="match status" value="1"/>
</dbReference>
<feature type="domain" description="GFO/IDH/MocA-like oxidoreductase" evidence="2">
    <location>
        <begin position="138"/>
        <end position="247"/>
    </location>
</feature>
<dbReference type="Pfam" id="PF01408">
    <property type="entry name" value="GFO_IDH_MocA"/>
    <property type="match status" value="1"/>
</dbReference>
<proteinExistence type="predicted"/>
<dbReference type="InterPro" id="IPR036291">
    <property type="entry name" value="NAD(P)-bd_dom_sf"/>
</dbReference>
<reference evidence="3 4" key="1">
    <citation type="submission" date="2024-04" db="EMBL/GenBank/DDBJ databases">
        <title>draft genome sequnece of Paenibacillus filicis.</title>
        <authorList>
            <person name="Kim D.-U."/>
        </authorList>
    </citation>
    <scope>NUCLEOTIDE SEQUENCE [LARGE SCALE GENOMIC DNA]</scope>
    <source>
        <strain evidence="3 4">KACC14197</strain>
    </source>
</reference>
<evidence type="ECO:0000313" key="3">
    <source>
        <dbReference type="EMBL" id="MEK8131030.1"/>
    </source>
</evidence>
<dbReference type="Gene3D" id="3.30.360.10">
    <property type="entry name" value="Dihydrodipicolinate Reductase, domain 2"/>
    <property type="match status" value="1"/>
</dbReference>
<dbReference type="Gene3D" id="3.40.50.720">
    <property type="entry name" value="NAD(P)-binding Rossmann-like Domain"/>
    <property type="match status" value="1"/>
</dbReference>